<evidence type="ECO:0000313" key="3">
    <source>
        <dbReference type="EMBL" id="KAL0883198.1"/>
    </source>
</evidence>
<organism evidence="2 5">
    <name type="scientific">Loxostege sticticalis</name>
    <name type="common">Beet webworm moth</name>
    <dbReference type="NCBI Taxonomy" id="481309"/>
    <lineage>
        <taxon>Eukaryota</taxon>
        <taxon>Metazoa</taxon>
        <taxon>Ecdysozoa</taxon>
        <taxon>Arthropoda</taxon>
        <taxon>Hexapoda</taxon>
        <taxon>Insecta</taxon>
        <taxon>Pterygota</taxon>
        <taxon>Neoptera</taxon>
        <taxon>Endopterygota</taxon>
        <taxon>Lepidoptera</taxon>
        <taxon>Glossata</taxon>
        <taxon>Ditrysia</taxon>
        <taxon>Pyraloidea</taxon>
        <taxon>Crambidae</taxon>
        <taxon>Pyraustinae</taxon>
        <taxon>Loxostege</taxon>
    </lineage>
</organism>
<name>A0ABD0T696_LOXSC</name>
<comment type="caution">
    <text evidence="2">The sequence shown here is derived from an EMBL/GenBank/DDBJ whole genome shotgun (WGS) entry which is preliminary data.</text>
</comment>
<evidence type="ECO:0000256" key="1">
    <source>
        <dbReference type="SAM" id="SignalP"/>
    </source>
</evidence>
<keyword evidence="1" id="KW-0732">Signal</keyword>
<evidence type="ECO:0000313" key="5">
    <source>
        <dbReference type="Proteomes" id="UP001549921"/>
    </source>
</evidence>
<feature type="chain" id="PRO_5044722875" evidence="1">
    <location>
        <begin position="17"/>
        <end position="130"/>
    </location>
</feature>
<sequence length="130" mass="15172">MRVILLLLSTTTLAWCYPPHPAVVAVRHEEEKLPPHLRSHALHNPHLQNILPLTSLLHKGEKLVFQREADDVSRREIYNILTHAGLLPRDPRFHPTPTHQQNRPFPHQNVNHKHFLEHSLFANPELLQHL</sequence>
<reference evidence="4 5" key="1">
    <citation type="submission" date="2024-06" db="EMBL/GenBank/DDBJ databases">
        <title>A chromosome-level genome assembly of beet webworm, Loxostege sticticalis.</title>
        <authorList>
            <person name="Zhang Y."/>
        </authorList>
    </citation>
    <scope>NUCLEOTIDE SEQUENCE [LARGE SCALE GENOMIC DNA]</scope>
    <source>
        <strain evidence="3">AQ026</strain>
        <strain evidence="2">AQ028</strain>
        <tissue evidence="2">Male pupae</tissue>
        <tissue evidence="3">Whole body</tissue>
    </source>
</reference>
<evidence type="ECO:0000313" key="4">
    <source>
        <dbReference type="Proteomes" id="UP001549920"/>
    </source>
</evidence>
<proteinExistence type="predicted"/>
<protein>
    <submittedName>
        <fullName evidence="2">Uncharacterized protein</fullName>
    </submittedName>
</protein>
<dbReference type="Proteomes" id="UP001549921">
    <property type="component" value="Unassembled WGS sequence"/>
</dbReference>
<feature type="signal peptide" evidence="1">
    <location>
        <begin position="1"/>
        <end position="16"/>
    </location>
</feature>
<dbReference type="EMBL" id="JBEUOH010000009">
    <property type="protein sequence ID" value="KAL0883198.1"/>
    <property type="molecule type" value="Genomic_DNA"/>
</dbReference>
<keyword evidence="4" id="KW-1185">Reference proteome</keyword>
<accession>A0ABD0T696</accession>
<dbReference type="Proteomes" id="UP001549920">
    <property type="component" value="Unassembled WGS sequence"/>
</dbReference>
<dbReference type="AlphaFoldDB" id="A0ABD0T696"/>
<gene>
    <name evidence="3" type="ORF">ABMA27_016635</name>
    <name evidence="2" type="ORF">ABMA28_016897</name>
</gene>
<dbReference type="EMBL" id="JBEDNZ010000009">
    <property type="protein sequence ID" value="KAL0838872.1"/>
    <property type="molecule type" value="Genomic_DNA"/>
</dbReference>
<evidence type="ECO:0000313" key="2">
    <source>
        <dbReference type="EMBL" id="KAL0838872.1"/>
    </source>
</evidence>